<comment type="caution">
    <text evidence="2">The sequence shown here is derived from an EMBL/GenBank/DDBJ whole genome shotgun (WGS) entry which is preliminary data.</text>
</comment>
<protein>
    <submittedName>
        <fullName evidence="2">Uncharacterized protein</fullName>
    </submittedName>
</protein>
<evidence type="ECO:0000313" key="3">
    <source>
        <dbReference type="Proteomes" id="UP000186216"/>
    </source>
</evidence>
<name>A0AA45W706_9RHOB</name>
<evidence type="ECO:0000313" key="2">
    <source>
        <dbReference type="EMBL" id="SIT05941.1"/>
    </source>
</evidence>
<accession>A0AA45W706</accession>
<gene>
    <name evidence="2" type="ORF">SAMN05421772_1151</name>
</gene>
<sequence>MAWPPEKDVKHETVYSPGKEDHAESNRRNYINMLAAIQTPDVVSAFERLAKSKVLSSYRDTFLYQIELMKRGAGRRPEILPDEAIQFLNDQSKPPSTVEEFRKLCQTHLETLLERLHTSDDDESAFFRRGEAKEGDLRNWLAARLRDVGERYYTVVREQEVAGEKRPDLRMHSRVDALGKVSVEIKLADMKHWTGDELVNTPGEQLSKQYLFEPSSHTGIYVLVNAARPRKLEKDKTKKVKRSAFRKTVAGKAVNFEELVARVGEKCAAVNEGLADGKMVAAVTRDISEKPSDTM</sequence>
<organism evidence="2 3">
    <name type="scientific">Paracoccus saliphilus</name>
    <dbReference type="NCBI Taxonomy" id="405559"/>
    <lineage>
        <taxon>Bacteria</taxon>
        <taxon>Pseudomonadati</taxon>
        <taxon>Pseudomonadota</taxon>
        <taxon>Alphaproteobacteria</taxon>
        <taxon>Rhodobacterales</taxon>
        <taxon>Paracoccaceae</taxon>
        <taxon>Paracoccus</taxon>
    </lineage>
</organism>
<dbReference type="Proteomes" id="UP000186216">
    <property type="component" value="Unassembled WGS sequence"/>
</dbReference>
<reference evidence="2 3" key="1">
    <citation type="submission" date="2017-01" db="EMBL/GenBank/DDBJ databases">
        <authorList>
            <person name="Varghese N."/>
            <person name="Submissions S."/>
        </authorList>
    </citation>
    <scope>NUCLEOTIDE SEQUENCE [LARGE SCALE GENOMIC DNA]</scope>
    <source>
        <strain evidence="2 3">DSM 18447</strain>
    </source>
</reference>
<dbReference type="EMBL" id="FTOU01000015">
    <property type="protein sequence ID" value="SIT05941.1"/>
    <property type="molecule type" value="Genomic_DNA"/>
</dbReference>
<evidence type="ECO:0000256" key="1">
    <source>
        <dbReference type="SAM" id="MobiDB-lite"/>
    </source>
</evidence>
<dbReference type="AlphaFoldDB" id="A0AA45W706"/>
<feature type="region of interest" description="Disordered" evidence="1">
    <location>
        <begin position="1"/>
        <end position="23"/>
    </location>
</feature>
<proteinExistence type="predicted"/>